<evidence type="ECO:0000313" key="3">
    <source>
        <dbReference type="EMBL" id="MEO3991487.1"/>
    </source>
</evidence>
<accession>A0ABV0HPA9</accession>
<comment type="caution">
    <text evidence="3">The sequence shown here is derived from an EMBL/GenBank/DDBJ whole genome shotgun (WGS) entry which is preliminary data.</text>
</comment>
<dbReference type="RefSeq" id="WP_347795789.1">
    <property type="nucleotide sequence ID" value="NZ_JAYMYY010000005.1"/>
</dbReference>
<keyword evidence="4" id="KW-1185">Reference proteome</keyword>
<evidence type="ECO:0000256" key="1">
    <source>
        <dbReference type="ARBA" id="ARBA00022729"/>
    </source>
</evidence>
<evidence type="ECO:0000256" key="2">
    <source>
        <dbReference type="SAM" id="SignalP"/>
    </source>
</evidence>
<dbReference type="Pfam" id="PF13983">
    <property type="entry name" value="YsaB"/>
    <property type="match status" value="1"/>
</dbReference>
<keyword evidence="3" id="KW-0449">Lipoprotein</keyword>
<feature type="signal peptide" evidence="2">
    <location>
        <begin position="1"/>
        <end position="21"/>
    </location>
</feature>
<feature type="chain" id="PRO_5046081811" evidence="2">
    <location>
        <begin position="22"/>
        <end position="101"/>
    </location>
</feature>
<sequence length="101" mass="11245">MMMKRLIPLLAGLLLAGCAASEPPAPMKAQNAKTNLARSLGMENLCRERVAERYNTAAQKINVTGFERFQGSYELRGYTLRNEGFVCSFDANGDFLHLSMR</sequence>
<keyword evidence="1 2" id="KW-0732">Signal</keyword>
<proteinExistence type="predicted"/>
<organism evidence="3 4">
    <name type="scientific">Pseudocitrobacter cyperus</name>
    <dbReference type="NCBI Taxonomy" id="3112843"/>
    <lineage>
        <taxon>Bacteria</taxon>
        <taxon>Pseudomonadati</taxon>
        <taxon>Pseudomonadota</taxon>
        <taxon>Gammaproteobacteria</taxon>
        <taxon>Enterobacterales</taxon>
        <taxon>Enterobacteriaceae</taxon>
        <taxon>Pseudocitrobacter</taxon>
    </lineage>
</organism>
<evidence type="ECO:0000313" key="4">
    <source>
        <dbReference type="Proteomes" id="UP001444146"/>
    </source>
</evidence>
<gene>
    <name evidence="3" type="ORF">VSR74_16910</name>
</gene>
<dbReference type="PROSITE" id="PS51257">
    <property type="entry name" value="PROKAR_LIPOPROTEIN"/>
    <property type="match status" value="1"/>
</dbReference>
<reference evidence="3 4" key="1">
    <citation type="submission" date="2024-01" db="EMBL/GenBank/DDBJ databases">
        <title>Pseudocitrobacter sp. Endophytic strain Cyp-38L.</title>
        <authorList>
            <person name="Amer M.A."/>
            <person name="Hamed S.M."/>
        </authorList>
    </citation>
    <scope>NUCLEOTIDE SEQUENCE [LARGE SCALE GENOMIC DNA]</scope>
    <source>
        <strain evidence="3 4">Cyp38S</strain>
    </source>
</reference>
<dbReference type="Proteomes" id="UP001444146">
    <property type="component" value="Unassembled WGS sequence"/>
</dbReference>
<protein>
    <submittedName>
        <fullName evidence="3">YsaB family lipoprotein</fullName>
    </submittedName>
</protein>
<dbReference type="InterPro" id="IPR025728">
    <property type="entry name" value="YsaB-like"/>
</dbReference>
<name>A0ABV0HPA9_9ENTR</name>
<dbReference type="EMBL" id="JAYMYY010000005">
    <property type="protein sequence ID" value="MEO3991487.1"/>
    <property type="molecule type" value="Genomic_DNA"/>
</dbReference>